<dbReference type="RefSeq" id="WP_145358011.1">
    <property type="nucleotide sequence ID" value="NZ_CP036265.1"/>
</dbReference>
<evidence type="ECO:0000313" key="4">
    <source>
        <dbReference type="EMBL" id="QDT15193.1"/>
    </source>
</evidence>
<dbReference type="PANTHER" id="PTHR43037:SF5">
    <property type="entry name" value="FERULOYL ESTERASE"/>
    <property type="match status" value="1"/>
</dbReference>
<evidence type="ECO:0000256" key="1">
    <source>
        <dbReference type="ARBA" id="ARBA00022729"/>
    </source>
</evidence>
<protein>
    <submittedName>
        <fullName evidence="4">Alpha/beta hydrolase family protein</fullName>
    </submittedName>
</protein>
<dbReference type="GO" id="GO:0016787">
    <property type="term" value="F:hydrolase activity"/>
    <property type="evidence" value="ECO:0007669"/>
    <property type="project" value="UniProtKB-KW"/>
</dbReference>
<name>A0A517P759_9PLAN</name>
<dbReference type="InterPro" id="IPR029058">
    <property type="entry name" value="AB_hydrolase_fold"/>
</dbReference>
<organism evidence="4 5">
    <name type="scientific">Alienimonas californiensis</name>
    <dbReference type="NCBI Taxonomy" id="2527989"/>
    <lineage>
        <taxon>Bacteria</taxon>
        <taxon>Pseudomonadati</taxon>
        <taxon>Planctomycetota</taxon>
        <taxon>Planctomycetia</taxon>
        <taxon>Planctomycetales</taxon>
        <taxon>Planctomycetaceae</taxon>
        <taxon>Alienimonas</taxon>
    </lineage>
</organism>
<gene>
    <name evidence="4" type="ORF">CA12_12740</name>
</gene>
<dbReference type="EMBL" id="CP036265">
    <property type="protein sequence ID" value="QDT15193.1"/>
    <property type="molecule type" value="Genomic_DNA"/>
</dbReference>
<evidence type="ECO:0000256" key="3">
    <source>
        <dbReference type="SAM" id="SignalP"/>
    </source>
</evidence>
<dbReference type="OrthoDB" id="9780269at2"/>
<keyword evidence="2 4" id="KW-0378">Hydrolase</keyword>
<keyword evidence="5" id="KW-1185">Reference proteome</keyword>
<dbReference type="KEGG" id="acaf:CA12_12740"/>
<dbReference type="SUPFAM" id="SSF53474">
    <property type="entry name" value="alpha/beta-Hydrolases"/>
    <property type="match status" value="1"/>
</dbReference>
<accession>A0A517P759</accession>
<dbReference type="InterPro" id="IPR050955">
    <property type="entry name" value="Plant_Biomass_Hydrol_Est"/>
</dbReference>
<evidence type="ECO:0000313" key="5">
    <source>
        <dbReference type="Proteomes" id="UP000318741"/>
    </source>
</evidence>
<dbReference type="InterPro" id="IPR011990">
    <property type="entry name" value="TPR-like_helical_dom_sf"/>
</dbReference>
<feature type="chain" id="PRO_5022026797" evidence="3">
    <location>
        <begin position="23"/>
        <end position="413"/>
    </location>
</feature>
<proteinExistence type="predicted"/>
<sequence precursor="true">MLRSVRSFVAAALLLVGLGTWAGCDSKPAPADLGGDAAVDPAADDAPFDPHAAAWAVPVPAAKSPVSLRNYQWIDEGAASPGQTMLERADTLKASGRYDLARTAYELALKQDPAFAQAAYQLACNEALAGNADAARTAFERAVELGYADYPIARADAELGALREEAAFPDRLREIRRRYLKQAARRVGTPFYLTAADLPEAERPGSGPAPHAGGGAKPPVILILHGTGDSHESYAREAMGWAELGWAAVAVPGSLPTANGGFLWPADEATAYAAVDRQLRAILKDPGLGTVADVSRVVLMGFSQGANHAAALTARHPDVYAGAVALSPAGRPTGAYDPATLNGGAGLDAGRPRPVAMFLGDEEGGEALLARWTAAAQSAGWPVWAEEFPGDRHFPRDWHAERRAKVAAFLLGE</sequence>
<evidence type="ECO:0000256" key="2">
    <source>
        <dbReference type="ARBA" id="ARBA00022801"/>
    </source>
</evidence>
<reference evidence="4 5" key="1">
    <citation type="submission" date="2019-02" db="EMBL/GenBank/DDBJ databases">
        <title>Deep-cultivation of Planctomycetes and their phenomic and genomic characterization uncovers novel biology.</title>
        <authorList>
            <person name="Wiegand S."/>
            <person name="Jogler M."/>
            <person name="Boedeker C."/>
            <person name="Pinto D."/>
            <person name="Vollmers J."/>
            <person name="Rivas-Marin E."/>
            <person name="Kohn T."/>
            <person name="Peeters S.H."/>
            <person name="Heuer A."/>
            <person name="Rast P."/>
            <person name="Oberbeckmann S."/>
            <person name="Bunk B."/>
            <person name="Jeske O."/>
            <person name="Meyerdierks A."/>
            <person name="Storesund J.E."/>
            <person name="Kallscheuer N."/>
            <person name="Luecker S."/>
            <person name="Lage O.M."/>
            <person name="Pohl T."/>
            <person name="Merkel B.J."/>
            <person name="Hornburger P."/>
            <person name="Mueller R.-W."/>
            <person name="Bruemmer F."/>
            <person name="Labrenz M."/>
            <person name="Spormann A.M."/>
            <person name="Op den Camp H."/>
            <person name="Overmann J."/>
            <person name="Amann R."/>
            <person name="Jetten M.S.M."/>
            <person name="Mascher T."/>
            <person name="Medema M.H."/>
            <person name="Devos D.P."/>
            <person name="Kaster A.-K."/>
            <person name="Ovreas L."/>
            <person name="Rohde M."/>
            <person name="Galperin M.Y."/>
            <person name="Jogler C."/>
        </authorList>
    </citation>
    <scope>NUCLEOTIDE SEQUENCE [LARGE SCALE GENOMIC DNA]</scope>
    <source>
        <strain evidence="4 5">CA12</strain>
    </source>
</reference>
<dbReference type="PANTHER" id="PTHR43037">
    <property type="entry name" value="UNNAMED PRODUCT-RELATED"/>
    <property type="match status" value="1"/>
</dbReference>
<keyword evidence="1 3" id="KW-0732">Signal</keyword>
<dbReference type="SUPFAM" id="SSF48452">
    <property type="entry name" value="TPR-like"/>
    <property type="match status" value="1"/>
</dbReference>
<dbReference type="PROSITE" id="PS51257">
    <property type="entry name" value="PROKAR_LIPOPROTEIN"/>
    <property type="match status" value="1"/>
</dbReference>
<dbReference type="Gene3D" id="3.40.50.1820">
    <property type="entry name" value="alpha/beta hydrolase"/>
    <property type="match status" value="1"/>
</dbReference>
<feature type="signal peptide" evidence="3">
    <location>
        <begin position="1"/>
        <end position="22"/>
    </location>
</feature>
<dbReference type="AlphaFoldDB" id="A0A517P759"/>
<dbReference type="Proteomes" id="UP000318741">
    <property type="component" value="Chromosome"/>
</dbReference>
<dbReference type="Gene3D" id="1.25.40.10">
    <property type="entry name" value="Tetratricopeptide repeat domain"/>
    <property type="match status" value="1"/>
</dbReference>